<proteinExistence type="predicted"/>
<evidence type="ECO:0000256" key="1">
    <source>
        <dbReference type="SAM" id="SignalP"/>
    </source>
</evidence>
<evidence type="ECO:0000313" key="2">
    <source>
        <dbReference type="EMBL" id="MXU96292.1"/>
    </source>
</evidence>
<organism evidence="2">
    <name type="scientific">Ixodes ricinus</name>
    <name type="common">Common tick</name>
    <name type="synonym">Acarus ricinus</name>
    <dbReference type="NCBI Taxonomy" id="34613"/>
    <lineage>
        <taxon>Eukaryota</taxon>
        <taxon>Metazoa</taxon>
        <taxon>Ecdysozoa</taxon>
        <taxon>Arthropoda</taxon>
        <taxon>Chelicerata</taxon>
        <taxon>Arachnida</taxon>
        <taxon>Acari</taxon>
        <taxon>Parasitiformes</taxon>
        <taxon>Ixodida</taxon>
        <taxon>Ixodoidea</taxon>
        <taxon>Ixodidae</taxon>
        <taxon>Ixodinae</taxon>
        <taxon>Ixodes</taxon>
    </lineage>
</organism>
<reference evidence="2" key="1">
    <citation type="submission" date="2019-12" db="EMBL/GenBank/DDBJ databases">
        <title>An insight into the sialome of adult female Ixodes ricinus ticks feeding for 6 days.</title>
        <authorList>
            <person name="Perner J."/>
            <person name="Ribeiro J.M.C."/>
        </authorList>
    </citation>
    <scope>NUCLEOTIDE SEQUENCE</scope>
    <source>
        <strain evidence="2">Semi-engorged</strain>
        <tissue evidence="2">Salivary glands</tissue>
    </source>
</reference>
<dbReference type="AlphaFoldDB" id="A0A6B0V319"/>
<feature type="signal peptide" evidence="1">
    <location>
        <begin position="1"/>
        <end position="20"/>
    </location>
</feature>
<dbReference type="EMBL" id="GIFC01014209">
    <property type="protein sequence ID" value="MXU96292.1"/>
    <property type="molecule type" value="Transcribed_RNA"/>
</dbReference>
<feature type="chain" id="PRO_5025532359" evidence="1">
    <location>
        <begin position="21"/>
        <end position="211"/>
    </location>
</feature>
<name>A0A6B0V319_IXORI</name>
<accession>A0A6B0V319</accession>
<sequence>MHLVALKLVLELALALTALGVQSQYLFLGHLPEVGYEVNRLLCTLIGLLQQRAQFAETLKQGVHVQVGVLSGQLGHRAPGDIASGTGQSRILLRKLREALLETLYGGAVLHAQPVVRAHGLGQLLEPALEARHPRLATGCLLLQVHLAAPRTILLLLQGRLVLTLDLHQLLLQLEKQGRRLTQLLFRQQQALAHFLQLLGQTLHLHLVLLG</sequence>
<keyword evidence="1" id="KW-0732">Signal</keyword>
<protein>
    <submittedName>
        <fullName evidence="2">Putative secreted protein</fullName>
    </submittedName>
</protein>